<comment type="caution">
    <text evidence="3">The sequence shown here is derived from an EMBL/GenBank/DDBJ whole genome shotgun (WGS) entry which is preliminary data.</text>
</comment>
<feature type="chain" id="PRO_5035299673" evidence="2">
    <location>
        <begin position="28"/>
        <end position="343"/>
    </location>
</feature>
<dbReference type="RefSeq" id="WP_210682972.1">
    <property type="nucleotide sequence ID" value="NZ_JAGMWN010000007.1"/>
</dbReference>
<dbReference type="InterPro" id="IPR018389">
    <property type="entry name" value="DctP_fam"/>
</dbReference>
<sequence>MKHGFKGALLAAGLAVWSLSGSAAALAQDYSWNIQSMWQAGTATQQSFERFAKDVEARTDGAITIRPLPAGAVVGTAETLEAIQMGVLDGQHNAPAYWTGREPAFAILGGLVGAYEEPDQLLTYHYEEGGLDLLREAYEPYGLYPIGIATWGSESLVLKKPVESPDDLEGLKLRMSKGMFSEVFEKFGTIPIEMAGTEVYSALDKGVVDGADWGTLSMNEELGFHDIADYAIYPSVHSMSIADVTIKKDVWDGLSPELQDSLKQAVRAFADDMIATMEQKDAEAAEKLSAEGVTLIDWSDEDKQRFRNAAVDVWKAFATRSDLAQRALDSQMGYMKRIGLIKE</sequence>
<evidence type="ECO:0000313" key="4">
    <source>
        <dbReference type="Proteomes" id="UP000672602"/>
    </source>
</evidence>
<gene>
    <name evidence="3" type="ORF">KAJ83_15320</name>
</gene>
<dbReference type="AlphaFoldDB" id="A0A8J7V224"/>
<keyword evidence="4" id="KW-1185">Reference proteome</keyword>
<dbReference type="GO" id="GO:0055085">
    <property type="term" value="P:transmembrane transport"/>
    <property type="evidence" value="ECO:0007669"/>
    <property type="project" value="InterPro"/>
</dbReference>
<dbReference type="PANTHER" id="PTHR33376">
    <property type="match status" value="1"/>
</dbReference>
<keyword evidence="1 2" id="KW-0732">Signal</keyword>
<accession>A0A8J7V224</accession>
<dbReference type="Proteomes" id="UP000672602">
    <property type="component" value="Unassembled WGS sequence"/>
</dbReference>
<feature type="signal peptide" evidence="2">
    <location>
        <begin position="1"/>
        <end position="27"/>
    </location>
</feature>
<dbReference type="InterPro" id="IPR038404">
    <property type="entry name" value="TRAP_DctP_sf"/>
</dbReference>
<reference evidence="3" key="1">
    <citation type="submission" date="2021-04" db="EMBL/GenBank/DDBJ databases">
        <authorList>
            <person name="Zhang D.-C."/>
        </authorList>
    </citation>
    <scope>NUCLEOTIDE SEQUENCE</scope>
    <source>
        <strain evidence="3">CGMCC 1.15697</strain>
    </source>
</reference>
<dbReference type="Gene3D" id="3.40.190.170">
    <property type="entry name" value="Bacterial extracellular solute-binding protein, family 7"/>
    <property type="match status" value="1"/>
</dbReference>
<evidence type="ECO:0000256" key="2">
    <source>
        <dbReference type="SAM" id="SignalP"/>
    </source>
</evidence>
<dbReference type="EMBL" id="JAGMWN010000007">
    <property type="protein sequence ID" value="MBP5858391.1"/>
    <property type="molecule type" value="Genomic_DNA"/>
</dbReference>
<dbReference type="NCBIfam" id="NF037995">
    <property type="entry name" value="TRAP_S1"/>
    <property type="match status" value="1"/>
</dbReference>
<dbReference type="PANTHER" id="PTHR33376:SF5">
    <property type="entry name" value="EXTRACYTOPLASMIC SOLUTE RECEPTOR PROTEIN"/>
    <property type="match status" value="1"/>
</dbReference>
<dbReference type="CDD" id="cd13604">
    <property type="entry name" value="PBP2_TRAP_ketoacid_lactate_like"/>
    <property type="match status" value="1"/>
</dbReference>
<proteinExistence type="predicted"/>
<protein>
    <submittedName>
        <fullName evidence="3">TRAP transporter substrate-binding protein</fullName>
    </submittedName>
</protein>
<organism evidence="3 4">
    <name type="scientific">Marivibrio halodurans</name>
    <dbReference type="NCBI Taxonomy" id="2039722"/>
    <lineage>
        <taxon>Bacteria</taxon>
        <taxon>Pseudomonadati</taxon>
        <taxon>Pseudomonadota</taxon>
        <taxon>Alphaproteobacteria</taxon>
        <taxon>Rhodospirillales</taxon>
        <taxon>Rhodospirillaceae</taxon>
        <taxon>Marivibrio</taxon>
    </lineage>
</organism>
<evidence type="ECO:0000313" key="3">
    <source>
        <dbReference type="EMBL" id="MBP5858391.1"/>
    </source>
</evidence>
<evidence type="ECO:0000256" key="1">
    <source>
        <dbReference type="ARBA" id="ARBA00022729"/>
    </source>
</evidence>
<dbReference type="Pfam" id="PF03480">
    <property type="entry name" value="DctP"/>
    <property type="match status" value="1"/>
</dbReference>
<name>A0A8J7V224_9PROT</name>